<evidence type="ECO:0000313" key="2">
    <source>
        <dbReference type="Proteomes" id="UP000504603"/>
    </source>
</evidence>
<dbReference type="PANTHER" id="PTHR33321:SF3">
    <property type="entry name" value="OS05G0582000 PROTEIN"/>
    <property type="match status" value="1"/>
</dbReference>
<dbReference type="OrthoDB" id="1924946at2759"/>
<protein>
    <submittedName>
        <fullName evidence="3">Uncharacterized protein LOC111016776</fullName>
    </submittedName>
</protein>
<accession>A0A6J1D3U3</accession>
<dbReference type="AlphaFoldDB" id="A0A6J1D3U3"/>
<gene>
    <name evidence="3" type="primary">LOC111016776</name>
</gene>
<dbReference type="PANTHER" id="PTHR33321">
    <property type="match status" value="1"/>
</dbReference>
<evidence type="ECO:0000313" key="3">
    <source>
        <dbReference type="RefSeq" id="XP_022147982.1"/>
    </source>
</evidence>
<name>A0A6J1D3U3_MOMCH</name>
<dbReference type="RefSeq" id="XP_022147982.1">
    <property type="nucleotide sequence ID" value="XM_022292290.1"/>
</dbReference>
<evidence type="ECO:0000256" key="1">
    <source>
        <dbReference type="SAM" id="MobiDB-lite"/>
    </source>
</evidence>
<dbReference type="InterPro" id="IPR007541">
    <property type="entry name" value="Uncharacterised_BSP"/>
</dbReference>
<keyword evidence="2" id="KW-1185">Reference proteome</keyword>
<sequence>MEDRRSLSLPLLPVTGAGSGPTPPNESSFFFSNHGIAVRLLLIAFIGLTSLWANHEASKGFEITVVNAAKSSPAGQRFDLFYVSNDEATRVLLNASNFVENLIYPSQAAFPKKEVKRVRLTLAPRDLSPNVAVHKSDDGVDFFIDLSPSIFHETNVNHAMSAAVLRGMSRVWLWDGDSHAPPSLLAGMVEHIAAAAGFVDDKYSGGVISTSTACDPMWWKDKNPMEVALFLGYHENQRNGFIQRLNQGLKSRWQDRTVQDALGMPVQRPCGSFNYSGISV</sequence>
<proteinExistence type="predicted"/>
<reference evidence="3" key="1">
    <citation type="submission" date="2025-08" db="UniProtKB">
        <authorList>
            <consortium name="RefSeq"/>
        </authorList>
    </citation>
    <scope>IDENTIFICATION</scope>
    <source>
        <strain evidence="3">OHB3-1</strain>
    </source>
</reference>
<feature type="region of interest" description="Disordered" evidence="1">
    <location>
        <begin position="1"/>
        <end position="23"/>
    </location>
</feature>
<organism evidence="2 3">
    <name type="scientific">Momordica charantia</name>
    <name type="common">Bitter gourd</name>
    <name type="synonym">Balsam pear</name>
    <dbReference type="NCBI Taxonomy" id="3673"/>
    <lineage>
        <taxon>Eukaryota</taxon>
        <taxon>Viridiplantae</taxon>
        <taxon>Streptophyta</taxon>
        <taxon>Embryophyta</taxon>
        <taxon>Tracheophyta</taxon>
        <taxon>Spermatophyta</taxon>
        <taxon>Magnoliopsida</taxon>
        <taxon>eudicotyledons</taxon>
        <taxon>Gunneridae</taxon>
        <taxon>Pentapetalae</taxon>
        <taxon>rosids</taxon>
        <taxon>fabids</taxon>
        <taxon>Cucurbitales</taxon>
        <taxon>Cucurbitaceae</taxon>
        <taxon>Momordiceae</taxon>
        <taxon>Momordica</taxon>
    </lineage>
</organism>
<dbReference type="GeneID" id="111016776"/>
<dbReference type="Pfam" id="PF04450">
    <property type="entry name" value="BSP"/>
    <property type="match status" value="1"/>
</dbReference>
<dbReference type="Proteomes" id="UP000504603">
    <property type="component" value="Unplaced"/>
</dbReference>
<dbReference type="KEGG" id="mcha:111016776"/>